<dbReference type="SUPFAM" id="SSF52540">
    <property type="entry name" value="P-loop containing nucleoside triphosphate hydrolases"/>
    <property type="match status" value="2"/>
</dbReference>
<sequence>MISFKDVSLIYPNAERTILEELNFEVFEGELVLVIGHTGAGKSSLIKLINGLVPHHTGGILSGEITVAGRSTRQLKPGQLSDVIGIVGQNPINGFVTDIVEEEIAFGLETMGIAPEVMRKRVEEVLDLLSLAPLRNREIASLSGGEQQRVAIGAALVLNPKVLLLDEPTSALDPIAAEEVLSILHRLVHDLGLTVILAEHRLERVIQFADRIMRIGDRGDVSIGTPGEILAHSPIAPPIVNLSKALKLPEVSLSVREIRRRTESIRNVLQDIPLPQPAADNNGEVLLSLRKVSVAYGDKYALTNISFDIRRGEVVALMGRNGAGKSSLLKSAVGQSPIISGEVLISGKDPKNMDGKALIKHVGYVPQEPGDLLYGESVKDECLLADKDNGVAIGTTLAIYENLMEIPNINAHPRDLSEGQRLGLALSVILSANPDLIILDEPTRGLDYVAKSKLVKILQNLVIDSAQNRSVVIATHDVELVAEVAAKVIFLAEGEIVANGPTRDVLTASPAFAPQVTKVLAPAQWLTVAEVVNALGESAI</sequence>
<proteinExistence type="predicted"/>
<evidence type="ECO:0000313" key="9">
    <source>
        <dbReference type="EMBL" id="CAB4598471.1"/>
    </source>
</evidence>
<keyword evidence="3" id="KW-1003">Cell membrane</keyword>
<keyword evidence="4" id="KW-0547">Nucleotide-binding</keyword>
<protein>
    <submittedName>
        <fullName evidence="10">Unannotated protein</fullName>
    </submittedName>
</protein>
<name>A0A6J7UA23_9ZZZZ</name>
<dbReference type="InterPro" id="IPR003593">
    <property type="entry name" value="AAA+_ATPase"/>
</dbReference>
<organism evidence="10">
    <name type="scientific">freshwater metagenome</name>
    <dbReference type="NCBI Taxonomy" id="449393"/>
    <lineage>
        <taxon>unclassified sequences</taxon>
        <taxon>metagenomes</taxon>
        <taxon>ecological metagenomes</taxon>
    </lineage>
</organism>
<keyword evidence="2" id="KW-0813">Transport</keyword>
<dbReference type="CDD" id="cd03225">
    <property type="entry name" value="ABC_cobalt_CbiO_domain1"/>
    <property type="match status" value="1"/>
</dbReference>
<dbReference type="GO" id="GO:0005524">
    <property type="term" value="F:ATP binding"/>
    <property type="evidence" value="ECO:0007669"/>
    <property type="project" value="UniProtKB-KW"/>
</dbReference>
<keyword evidence="7" id="KW-0472">Membrane</keyword>
<evidence type="ECO:0000256" key="2">
    <source>
        <dbReference type="ARBA" id="ARBA00022448"/>
    </source>
</evidence>
<dbReference type="GO" id="GO:0042626">
    <property type="term" value="F:ATPase-coupled transmembrane transporter activity"/>
    <property type="evidence" value="ECO:0007669"/>
    <property type="project" value="TreeGrafter"/>
</dbReference>
<evidence type="ECO:0000256" key="5">
    <source>
        <dbReference type="ARBA" id="ARBA00022840"/>
    </source>
</evidence>
<evidence type="ECO:0000256" key="7">
    <source>
        <dbReference type="ARBA" id="ARBA00023136"/>
    </source>
</evidence>
<feature type="domain" description="ABC transporter" evidence="8">
    <location>
        <begin position="287"/>
        <end position="518"/>
    </location>
</feature>
<dbReference type="AlphaFoldDB" id="A0A6J7UA23"/>
<dbReference type="PANTHER" id="PTHR43553">
    <property type="entry name" value="HEAVY METAL TRANSPORTER"/>
    <property type="match status" value="1"/>
</dbReference>
<reference evidence="10" key="1">
    <citation type="submission" date="2020-05" db="EMBL/GenBank/DDBJ databases">
        <authorList>
            <person name="Chiriac C."/>
            <person name="Salcher M."/>
            <person name="Ghai R."/>
            <person name="Kavagutti S V."/>
        </authorList>
    </citation>
    <scope>NUCLEOTIDE SEQUENCE</scope>
</reference>
<gene>
    <name evidence="9" type="ORF">UFOPK1791_00974</name>
    <name evidence="10" type="ORF">UFOPK4355_00541</name>
</gene>
<dbReference type="GO" id="GO:0016887">
    <property type="term" value="F:ATP hydrolysis activity"/>
    <property type="evidence" value="ECO:0007669"/>
    <property type="project" value="InterPro"/>
</dbReference>
<dbReference type="InterPro" id="IPR027417">
    <property type="entry name" value="P-loop_NTPase"/>
</dbReference>
<dbReference type="GO" id="GO:0043190">
    <property type="term" value="C:ATP-binding cassette (ABC) transporter complex"/>
    <property type="evidence" value="ECO:0007669"/>
    <property type="project" value="TreeGrafter"/>
</dbReference>
<evidence type="ECO:0000256" key="3">
    <source>
        <dbReference type="ARBA" id="ARBA00022475"/>
    </source>
</evidence>
<dbReference type="EMBL" id="CAEZUF010000112">
    <property type="protein sequence ID" value="CAB4598471.1"/>
    <property type="molecule type" value="Genomic_DNA"/>
</dbReference>
<dbReference type="PROSITE" id="PS50893">
    <property type="entry name" value="ABC_TRANSPORTER_2"/>
    <property type="match status" value="2"/>
</dbReference>
<dbReference type="EMBL" id="CAFBQT010000052">
    <property type="protein sequence ID" value="CAB5063334.1"/>
    <property type="molecule type" value="Genomic_DNA"/>
</dbReference>
<dbReference type="PROSITE" id="PS00211">
    <property type="entry name" value="ABC_TRANSPORTER_1"/>
    <property type="match status" value="1"/>
</dbReference>
<evidence type="ECO:0000256" key="4">
    <source>
        <dbReference type="ARBA" id="ARBA00022741"/>
    </source>
</evidence>
<dbReference type="InterPro" id="IPR003439">
    <property type="entry name" value="ABC_transporter-like_ATP-bd"/>
</dbReference>
<dbReference type="Gene3D" id="3.40.50.300">
    <property type="entry name" value="P-loop containing nucleotide triphosphate hydrolases"/>
    <property type="match status" value="2"/>
</dbReference>
<dbReference type="Pfam" id="PF00005">
    <property type="entry name" value="ABC_tran"/>
    <property type="match status" value="2"/>
</dbReference>
<evidence type="ECO:0000256" key="6">
    <source>
        <dbReference type="ARBA" id="ARBA00022967"/>
    </source>
</evidence>
<evidence type="ECO:0000259" key="8">
    <source>
        <dbReference type="PROSITE" id="PS50893"/>
    </source>
</evidence>
<evidence type="ECO:0000256" key="1">
    <source>
        <dbReference type="ARBA" id="ARBA00004202"/>
    </source>
</evidence>
<dbReference type="SMART" id="SM00382">
    <property type="entry name" value="AAA"/>
    <property type="match status" value="2"/>
</dbReference>
<accession>A0A6J7UA23</accession>
<keyword evidence="6" id="KW-1278">Translocase</keyword>
<dbReference type="PANTHER" id="PTHR43553:SF27">
    <property type="entry name" value="ENERGY-COUPLING FACTOR TRANSPORTER ATP-BINDING PROTEIN ECFA2"/>
    <property type="match status" value="1"/>
</dbReference>
<feature type="domain" description="ABC transporter" evidence="8">
    <location>
        <begin position="2"/>
        <end position="242"/>
    </location>
</feature>
<comment type="subcellular location">
    <subcellularLocation>
        <location evidence="1">Cell membrane</location>
        <topology evidence="1">Peripheral membrane protein</topology>
    </subcellularLocation>
</comment>
<evidence type="ECO:0000313" key="10">
    <source>
        <dbReference type="EMBL" id="CAB5063334.1"/>
    </source>
</evidence>
<keyword evidence="5" id="KW-0067">ATP-binding</keyword>
<dbReference type="InterPro" id="IPR050095">
    <property type="entry name" value="ECF_ABC_transporter_ATP-bd"/>
</dbReference>
<dbReference type="InterPro" id="IPR015856">
    <property type="entry name" value="ABC_transpr_CbiO/EcfA_su"/>
</dbReference>
<dbReference type="InterPro" id="IPR017871">
    <property type="entry name" value="ABC_transporter-like_CS"/>
</dbReference>